<proteinExistence type="inferred from homology"/>
<dbReference type="CDD" id="cd05233">
    <property type="entry name" value="SDR_c"/>
    <property type="match status" value="1"/>
</dbReference>
<keyword evidence="4" id="KW-1185">Reference proteome</keyword>
<dbReference type="GO" id="GO:0008206">
    <property type="term" value="P:bile acid metabolic process"/>
    <property type="evidence" value="ECO:0007669"/>
    <property type="project" value="UniProtKB-ARBA"/>
</dbReference>
<dbReference type="PRINTS" id="PR00080">
    <property type="entry name" value="SDRFAMILY"/>
</dbReference>
<dbReference type="EMBL" id="VDGG01000050">
    <property type="protein sequence ID" value="TQR07787.1"/>
    <property type="molecule type" value="Genomic_DNA"/>
</dbReference>
<dbReference type="Proteomes" id="UP000318937">
    <property type="component" value="Unassembled WGS sequence"/>
</dbReference>
<gene>
    <name evidence="3" type="ORF">FG383_17510</name>
</gene>
<dbReference type="AlphaFoldDB" id="A0A544SRF7"/>
<evidence type="ECO:0000256" key="2">
    <source>
        <dbReference type="ARBA" id="ARBA00023002"/>
    </source>
</evidence>
<dbReference type="SUPFAM" id="SSF51735">
    <property type="entry name" value="NAD(P)-binding Rossmann-fold domains"/>
    <property type="match status" value="1"/>
</dbReference>
<name>A0A544SRF7_9BACI</name>
<dbReference type="InterPro" id="IPR036291">
    <property type="entry name" value="NAD(P)-bd_dom_sf"/>
</dbReference>
<keyword evidence="2" id="KW-0560">Oxidoreductase</keyword>
<organism evidence="3 4">
    <name type="scientific">Psychrobacillus soli</name>
    <dbReference type="NCBI Taxonomy" id="1543965"/>
    <lineage>
        <taxon>Bacteria</taxon>
        <taxon>Bacillati</taxon>
        <taxon>Bacillota</taxon>
        <taxon>Bacilli</taxon>
        <taxon>Bacillales</taxon>
        <taxon>Bacillaceae</taxon>
        <taxon>Psychrobacillus</taxon>
    </lineage>
</organism>
<comment type="similarity">
    <text evidence="1">Belongs to the short-chain dehydrogenases/reductases (SDR) family.</text>
</comment>
<dbReference type="InterPro" id="IPR002347">
    <property type="entry name" value="SDR_fam"/>
</dbReference>
<dbReference type="Pfam" id="PF13561">
    <property type="entry name" value="adh_short_C2"/>
    <property type="match status" value="1"/>
</dbReference>
<dbReference type="GO" id="GO:0016616">
    <property type="term" value="F:oxidoreductase activity, acting on the CH-OH group of donors, NAD or NADP as acceptor"/>
    <property type="evidence" value="ECO:0007669"/>
    <property type="project" value="TreeGrafter"/>
</dbReference>
<dbReference type="PANTHER" id="PTHR42760:SF133">
    <property type="entry name" value="3-OXOACYL-[ACYL-CARRIER-PROTEIN] REDUCTASE"/>
    <property type="match status" value="1"/>
</dbReference>
<dbReference type="RefSeq" id="WP_142608692.1">
    <property type="nucleotide sequence ID" value="NZ_VDGG01000050.1"/>
</dbReference>
<evidence type="ECO:0000313" key="4">
    <source>
        <dbReference type="Proteomes" id="UP000318937"/>
    </source>
</evidence>
<evidence type="ECO:0000313" key="3">
    <source>
        <dbReference type="EMBL" id="TQR07787.1"/>
    </source>
</evidence>
<dbReference type="OrthoDB" id="112317at2"/>
<dbReference type="PANTHER" id="PTHR42760">
    <property type="entry name" value="SHORT-CHAIN DEHYDROGENASES/REDUCTASES FAMILY MEMBER"/>
    <property type="match status" value="1"/>
</dbReference>
<dbReference type="PRINTS" id="PR00081">
    <property type="entry name" value="GDHRDH"/>
</dbReference>
<protein>
    <submittedName>
        <fullName evidence="3">SDR family oxidoreductase</fullName>
    </submittedName>
</protein>
<comment type="caution">
    <text evidence="3">The sequence shown here is derived from an EMBL/GenBank/DDBJ whole genome shotgun (WGS) entry which is preliminary data.</text>
</comment>
<accession>A0A544SRF7</accession>
<dbReference type="Gene3D" id="3.40.50.720">
    <property type="entry name" value="NAD(P)-binding Rossmann-like Domain"/>
    <property type="match status" value="1"/>
</dbReference>
<dbReference type="FunFam" id="3.40.50.720:FF:000084">
    <property type="entry name" value="Short-chain dehydrogenase reductase"/>
    <property type="match status" value="1"/>
</dbReference>
<evidence type="ECO:0000256" key="1">
    <source>
        <dbReference type="ARBA" id="ARBA00006484"/>
    </source>
</evidence>
<reference evidence="3 4" key="1">
    <citation type="submission" date="2019-05" db="EMBL/GenBank/DDBJ databases">
        <title>Psychrobacillus vulpis sp. nov., a new species isolated from feces of a red fox that inhabits in The Tablas de Daimiel Natural Park, Albacete, Spain.</title>
        <authorList>
            <person name="Rodriguez M."/>
            <person name="Reina J.C."/>
            <person name="Bejar V."/>
            <person name="Llamas I."/>
        </authorList>
    </citation>
    <scope>NUCLEOTIDE SEQUENCE [LARGE SCALE GENOMIC DNA]</scope>
    <source>
        <strain evidence="3 4">NHI-2</strain>
    </source>
</reference>
<sequence length="261" mass="28308">MEKENMAVFPSIEGKVAAVTGAGSGIGRATAILLAKNGTALFLMSRDEEKLKETQKTCESYGVKCFYKSTDVTDPNAVKESFAECIKIFGRVDILCNVAGGSTGRKFTFDMTGDEFDEVYKLNLKNVFLCCKEVLPGMKERNYGKIVNVSSLIGRAAGDNTNIAYSSLKAGIDQFSKYLAREVGKYGICVNSVSPGYVEASRRITELWAKTQNMQEIFDRLSIKRPGTAMEVANAIVFLASDEAAYITGEVLDVNGGAVMA</sequence>